<dbReference type="Proteomes" id="UP000011016">
    <property type="component" value="Unassembled WGS sequence"/>
</dbReference>
<comment type="caution">
    <text evidence="1">The sequence shown here is derived from an EMBL/GenBank/DDBJ whole genome shotgun (WGS) entry which is preliminary data.</text>
</comment>
<sequence>MPGPSRLATVGKMHSPIVYGHAISHELERRRVLGNWRAGRVPRRDLCDADFLLRTASSYHGHAADEPCPVCESEQLRHVKWVYGTQLGRRGNTAREDWEIEEIVDAYGEITVHLVEVCPECGWNFLLREMIAYPGERREGRA</sequence>
<evidence type="ECO:0000313" key="3">
    <source>
        <dbReference type="Proteomes" id="UP000006078"/>
    </source>
</evidence>
<dbReference type="Proteomes" id="UP000006078">
    <property type="component" value="Unassembled WGS sequence"/>
</dbReference>
<reference evidence="1 4" key="1">
    <citation type="journal article" date="2012" name="J. Bacteriol.">
        <title>Draft Genome Sequence of Turicella otitidis ATCC 51513, Isolated from Middle Ear Fluid from a Child with Otitis Media.</title>
        <authorList>
            <person name="Brinkrolf K."/>
            <person name="Schneider J."/>
            <person name="Knecht M."/>
            <person name="Ruckert C."/>
            <person name="Tauch A."/>
        </authorList>
    </citation>
    <scope>NUCLEOTIDE SEQUENCE [LARGE SCALE GENOMIC DNA]</scope>
    <source>
        <strain evidence="1 4">ATCC 51513</strain>
    </source>
</reference>
<organism evidence="1 4">
    <name type="scientific">Corynebacterium otitidis ATCC 51513</name>
    <dbReference type="NCBI Taxonomy" id="883169"/>
    <lineage>
        <taxon>Bacteria</taxon>
        <taxon>Bacillati</taxon>
        <taxon>Actinomycetota</taxon>
        <taxon>Actinomycetes</taxon>
        <taxon>Mycobacteriales</taxon>
        <taxon>Corynebacteriaceae</taxon>
        <taxon>Corynebacterium</taxon>
    </lineage>
</organism>
<protein>
    <recommendedName>
        <fullName evidence="5">DUF5318 domain-containing protein</fullName>
    </recommendedName>
</protein>
<gene>
    <name evidence="1" type="ORF">BN46_1198</name>
    <name evidence="2" type="ORF">HMPREF9719_01834</name>
</gene>
<keyword evidence="3" id="KW-1185">Reference proteome</keyword>
<dbReference type="Pfam" id="PF17249">
    <property type="entry name" value="DUF5318"/>
    <property type="match status" value="1"/>
</dbReference>
<name>I7IXM4_9CORY</name>
<dbReference type="HOGENOM" id="CLU_124443_0_0_11"/>
<dbReference type="RefSeq" id="WP_004601724.1">
    <property type="nucleotide sequence ID" value="NZ_HF541868.1"/>
</dbReference>
<dbReference type="EMBL" id="CAJZ01000175">
    <property type="protein sequence ID" value="CCI83923.1"/>
    <property type="molecule type" value="Genomic_DNA"/>
</dbReference>
<dbReference type="InterPro" id="IPR035169">
    <property type="entry name" value="DUF5318"/>
</dbReference>
<evidence type="ECO:0000313" key="2">
    <source>
        <dbReference type="EMBL" id="EJZ81256.1"/>
    </source>
</evidence>
<dbReference type="OrthoDB" id="3531406at2"/>
<dbReference type="STRING" id="29321.AAV33_02835"/>
<accession>I7IXM4</accession>
<dbReference type="EMBL" id="AHAE01000085">
    <property type="protein sequence ID" value="EJZ81256.1"/>
    <property type="molecule type" value="Genomic_DNA"/>
</dbReference>
<dbReference type="AlphaFoldDB" id="I7IXM4"/>
<proteinExistence type="predicted"/>
<dbReference type="eggNOG" id="ENOG50323RQ">
    <property type="taxonomic scope" value="Bacteria"/>
</dbReference>
<evidence type="ECO:0000313" key="4">
    <source>
        <dbReference type="Proteomes" id="UP000011016"/>
    </source>
</evidence>
<evidence type="ECO:0008006" key="5">
    <source>
        <dbReference type="Google" id="ProtNLM"/>
    </source>
</evidence>
<evidence type="ECO:0000313" key="1">
    <source>
        <dbReference type="EMBL" id="CCI83923.1"/>
    </source>
</evidence>
<reference evidence="2 3" key="2">
    <citation type="submission" date="2012-08" db="EMBL/GenBank/DDBJ databases">
        <title>The Genome Sequence of Turicella otitidis ATCC 51513.</title>
        <authorList>
            <consortium name="The Broad Institute Genome Sequencing Platform"/>
            <person name="Earl A."/>
            <person name="Ward D."/>
            <person name="Feldgarden M."/>
            <person name="Gevers D."/>
            <person name="Huys G."/>
            <person name="Walker B."/>
            <person name="Young S.K."/>
            <person name="Zeng Q."/>
            <person name="Gargeya S."/>
            <person name="Fitzgerald M."/>
            <person name="Haas B."/>
            <person name="Abouelleil A."/>
            <person name="Alvarado L."/>
            <person name="Arachchi H.M."/>
            <person name="Berlin A.M."/>
            <person name="Chapman S.B."/>
            <person name="Goldberg J."/>
            <person name="Griggs A."/>
            <person name="Gujja S."/>
            <person name="Hansen M."/>
            <person name="Howarth C."/>
            <person name="Imamovic A."/>
            <person name="Larimer J."/>
            <person name="McCowen C."/>
            <person name="Montmayeur A."/>
            <person name="Murphy C."/>
            <person name="Neiman D."/>
            <person name="Pearson M."/>
            <person name="Priest M."/>
            <person name="Roberts A."/>
            <person name="Saif S."/>
            <person name="Shea T."/>
            <person name="Sisk P."/>
            <person name="Sykes S."/>
            <person name="Wortman J."/>
            <person name="Nusbaum C."/>
            <person name="Birren B."/>
        </authorList>
    </citation>
    <scope>NUCLEOTIDE SEQUENCE [LARGE SCALE GENOMIC DNA]</scope>
    <source>
        <strain evidence="2 3">ATCC 51513</strain>
    </source>
</reference>